<dbReference type="PANTHER" id="PTHR10157:SF23">
    <property type="entry name" value="MOXD1 HOMOLOG 1"/>
    <property type="match status" value="1"/>
</dbReference>
<feature type="chain" id="PRO_5045233249" description="DOMON domain-containing protein" evidence="1">
    <location>
        <begin position="20"/>
        <end position="141"/>
    </location>
</feature>
<feature type="signal peptide" evidence="1">
    <location>
        <begin position="1"/>
        <end position="19"/>
    </location>
</feature>
<protein>
    <recommendedName>
        <fullName evidence="2">DOMON domain-containing protein</fullName>
    </recommendedName>
</protein>
<dbReference type="InterPro" id="IPR000945">
    <property type="entry name" value="DBH-like"/>
</dbReference>
<dbReference type="EMBL" id="CALNXK010000056">
    <property type="protein sequence ID" value="CAH3135860.1"/>
    <property type="molecule type" value="Genomic_DNA"/>
</dbReference>
<reference evidence="3 4" key="1">
    <citation type="submission" date="2022-05" db="EMBL/GenBank/DDBJ databases">
        <authorList>
            <consortium name="Genoscope - CEA"/>
            <person name="William W."/>
        </authorList>
    </citation>
    <scope>NUCLEOTIDE SEQUENCE [LARGE SCALE GENOMIC DNA]</scope>
</reference>
<gene>
    <name evidence="3" type="ORF">PLOB_00038103</name>
</gene>
<sequence>MLVSAVFWLCFTQLTQMSASSTTTEVSLDEGRILVSWTYDEEADKLSFTVNATTVGWVGFGFARLAPNKMQDYDLILAGYKEGHGYIYDMYSIGQSPPPLDSSQDYHLVMATEEEGHTFLHFQRAANTGDAKDIQFTVILF</sequence>
<dbReference type="CDD" id="cd09631">
    <property type="entry name" value="DOMON_DOH"/>
    <property type="match status" value="1"/>
</dbReference>
<evidence type="ECO:0000256" key="1">
    <source>
        <dbReference type="SAM" id="SignalP"/>
    </source>
</evidence>
<dbReference type="Pfam" id="PF03351">
    <property type="entry name" value="DOMON"/>
    <property type="match status" value="1"/>
</dbReference>
<evidence type="ECO:0000313" key="4">
    <source>
        <dbReference type="Proteomes" id="UP001159405"/>
    </source>
</evidence>
<comment type="caution">
    <text evidence="3">The sequence shown here is derived from an EMBL/GenBank/DDBJ whole genome shotgun (WGS) entry which is preliminary data.</text>
</comment>
<keyword evidence="1" id="KW-0732">Signal</keyword>
<dbReference type="InterPro" id="IPR045266">
    <property type="entry name" value="DOH_DOMON"/>
</dbReference>
<proteinExistence type="predicted"/>
<feature type="domain" description="DOMON" evidence="2">
    <location>
        <begin position="31"/>
        <end position="141"/>
    </location>
</feature>
<dbReference type="PROSITE" id="PS50836">
    <property type="entry name" value="DOMON"/>
    <property type="match status" value="1"/>
</dbReference>
<dbReference type="PANTHER" id="PTHR10157">
    <property type="entry name" value="DOPAMINE BETA HYDROXYLASE RELATED"/>
    <property type="match status" value="1"/>
</dbReference>
<accession>A0ABN8PB84</accession>
<dbReference type="InterPro" id="IPR005018">
    <property type="entry name" value="DOMON_domain"/>
</dbReference>
<keyword evidence="4" id="KW-1185">Reference proteome</keyword>
<organism evidence="3 4">
    <name type="scientific">Porites lobata</name>
    <dbReference type="NCBI Taxonomy" id="104759"/>
    <lineage>
        <taxon>Eukaryota</taxon>
        <taxon>Metazoa</taxon>
        <taxon>Cnidaria</taxon>
        <taxon>Anthozoa</taxon>
        <taxon>Hexacorallia</taxon>
        <taxon>Scleractinia</taxon>
        <taxon>Fungiina</taxon>
        <taxon>Poritidae</taxon>
        <taxon>Porites</taxon>
    </lineage>
</organism>
<evidence type="ECO:0000313" key="3">
    <source>
        <dbReference type="EMBL" id="CAH3135860.1"/>
    </source>
</evidence>
<dbReference type="Proteomes" id="UP001159405">
    <property type="component" value="Unassembled WGS sequence"/>
</dbReference>
<name>A0ABN8PB84_9CNID</name>
<evidence type="ECO:0000259" key="2">
    <source>
        <dbReference type="PROSITE" id="PS50836"/>
    </source>
</evidence>